<evidence type="ECO:0000256" key="1">
    <source>
        <dbReference type="SAM" id="SignalP"/>
    </source>
</evidence>
<keyword evidence="1" id="KW-0732">Signal</keyword>
<reference evidence="2 3" key="1">
    <citation type="journal article" date="2024" name="J Genomics">
        <title>Draft genome sequencing and assembly of Favolaschia claudopus CIRM-BRFM 2984 isolated from oak limbs.</title>
        <authorList>
            <person name="Navarro D."/>
            <person name="Drula E."/>
            <person name="Chaduli D."/>
            <person name="Cazenave R."/>
            <person name="Ahrendt S."/>
            <person name="Wang J."/>
            <person name="Lipzen A."/>
            <person name="Daum C."/>
            <person name="Barry K."/>
            <person name="Grigoriev I.V."/>
            <person name="Favel A."/>
            <person name="Rosso M.N."/>
            <person name="Martin F."/>
        </authorList>
    </citation>
    <scope>NUCLEOTIDE SEQUENCE [LARGE SCALE GENOMIC DNA]</scope>
    <source>
        <strain evidence="2 3">CIRM-BRFM 2984</strain>
    </source>
</reference>
<proteinExistence type="predicted"/>
<dbReference type="AlphaFoldDB" id="A0AAW0C5E4"/>
<keyword evidence="3" id="KW-1185">Reference proteome</keyword>
<feature type="chain" id="PRO_5043429654" evidence="1">
    <location>
        <begin position="28"/>
        <end position="225"/>
    </location>
</feature>
<organism evidence="2 3">
    <name type="scientific">Favolaschia claudopus</name>
    <dbReference type="NCBI Taxonomy" id="2862362"/>
    <lineage>
        <taxon>Eukaryota</taxon>
        <taxon>Fungi</taxon>
        <taxon>Dikarya</taxon>
        <taxon>Basidiomycota</taxon>
        <taxon>Agaricomycotina</taxon>
        <taxon>Agaricomycetes</taxon>
        <taxon>Agaricomycetidae</taxon>
        <taxon>Agaricales</taxon>
        <taxon>Marasmiineae</taxon>
        <taxon>Mycenaceae</taxon>
        <taxon>Favolaschia</taxon>
    </lineage>
</organism>
<comment type="caution">
    <text evidence="2">The sequence shown here is derived from an EMBL/GenBank/DDBJ whole genome shotgun (WGS) entry which is preliminary data.</text>
</comment>
<accession>A0AAW0C5E4</accession>
<evidence type="ECO:0000313" key="2">
    <source>
        <dbReference type="EMBL" id="KAK7033780.1"/>
    </source>
</evidence>
<evidence type="ECO:0000313" key="3">
    <source>
        <dbReference type="Proteomes" id="UP001362999"/>
    </source>
</evidence>
<dbReference type="EMBL" id="JAWWNJ010000022">
    <property type="protein sequence ID" value="KAK7033780.1"/>
    <property type="molecule type" value="Genomic_DNA"/>
</dbReference>
<feature type="signal peptide" evidence="1">
    <location>
        <begin position="1"/>
        <end position="27"/>
    </location>
</feature>
<dbReference type="Proteomes" id="UP001362999">
    <property type="component" value="Unassembled WGS sequence"/>
</dbReference>
<sequence length="225" mass="24666">MSRDRVGCLFIFISLRLSIAPFKLVLFETTGDPRGKAAGGTIPRFGASEAQIPRVKRPHNDSPPTSQLHFAAHGASAQSAVQLDSDYSAAVVAHQFFPTPVLFGLAIFYDLSPLHLYKRSLGQGSFDYEVPSFEALQLLAARDFLYASGLNVDPDRVRVLVTRPRGHRTDAIAAVMGYLSLELGVPTAKVLKTQNTHPRVLAIWKDTVSEECARFLEEVCHVGCD</sequence>
<name>A0AAW0C5E4_9AGAR</name>
<gene>
    <name evidence="2" type="ORF">R3P38DRAFT_3351587</name>
</gene>
<protein>
    <submittedName>
        <fullName evidence="2">Uncharacterized protein</fullName>
    </submittedName>
</protein>